<keyword evidence="18" id="KW-0808">Transferase</keyword>
<evidence type="ECO:0000256" key="13">
    <source>
        <dbReference type="ARBA" id="ARBA00023306"/>
    </source>
</evidence>
<dbReference type="InterPro" id="IPR001460">
    <property type="entry name" value="PCN-bd_Tpept"/>
</dbReference>
<dbReference type="GO" id="GO:0000917">
    <property type="term" value="P:division septum assembly"/>
    <property type="evidence" value="ECO:0007669"/>
    <property type="project" value="UniProtKB-KW"/>
</dbReference>
<evidence type="ECO:0000256" key="1">
    <source>
        <dbReference type="ARBA" id="ARBA00004370"/>
    </source>
</evidence>
<evidence type="ECO:0000256" key="11">
    <source>
        <dbReference type="ARBA" id="ARBA00023136"/>
    </source>
</evidence>
<keyword evidence="6 15" id="KW-0812">Transmembrane</keyword>
<dbReference type="PANTHER" id="PTHR30627">
    <property type="entry name" value="PEPTIDOGLYCAN D,D-TRANSPEPTIDASE"/>
    <property type="match status" value="1"/>
</dbReference>
<organism evidence="18">
    <name type="scientific">mine drainage metagenome</name>
    <dbReference type="NCBI Taxonomy" id="410659"/>
    <lineage>
        <taxon>unclassified sequences</taxon>
        <taxon>metagenomes</taxon>
        <taxon>ecological metagenomes</taxon>
    </lineage>
</organism>
<sequence length="624" mass="67424">MKLMKKRAAASSFRMPLGGRLLQGSGLGAFSSRNLGPAPRQAHSSPLLRLRLPPGRAWLVKGLLYLAFIALIGRALWVQVITTNFYQQQGDLRFIRTIELPAMRGRILDRHGNILASSIPVKTIWADPETLEADPRKVAELAQLLKLNAAELQRRLSLDRQFVYVKRQVDIDTARKVQALGIKGIYFSPSYKRYYPEGSAAAQLVGFTDLENQGQAGVELTFQKDLAGHSGTRKVMRDRLGNVIEDVGGGVPPVNGDDVQLSIDSKIQYLTYQALKDAVVNNKAKNGSAVVLDATNGQVLAMANYPSFDPNHRRDMTQSDMRNYALTDTFEPGSVMKPITIAAALQAGVVTPQTEFHTAPGCLNVYGNNICDDLDNGTIALPQVIQYSSNVATSKIVMRMNPRIQWDMYTAVGLGQRPQVPFPGAASGLVRPWEKWRPIDAVTQGFGYGISVSTFQLAHAYLLFANHGRIIPATLLKSTATPQGVQVVSPLVAREMRSMLALVTQQGGTAPGAAVPGYTTGGKTGTAWIWKGKGYDKRLFRAQFVGMAPIGHPRIVMAISVDQPSGGKHFGGDVSAPVFASVVPQALRILGVPPDLPVKPDVAPAITAAAQPSKPASALHKEGV</sequence>
<dbReference type="InterPro" id="IPR050515">
    <property type="entry name" value="Beta-lactam/transpept"/>
</dbReference>
<evidence type="ECO:0000256" key="4">
    <source>
        <dbReference type="ARBA" id="ARBA00022618"/>
    </source>
</evidence>
<evidence type="ECO:0000256" key="14">
    <source>
        <dbReference type="ARBA" id="ARBA00023316"/>
    </source>
</evidence>
<dbReference type="InterPro" id="IPR012338">
    <property type="entry name" value="Beta-lactam/transpept-like"/>
</dbReference>
<feature type="transmembrane region" description="Helical" evidence="15">
    <location>
        <begin position="63"/>
        <end position="86"/>
    </location>
</feature>
<dbReference type="GO" id="GO:0071555">
    <property type="term" value="P:cell wall organization"/>
    <property type="evidence" value="ECO:0007669"/>
    <property type="project" value="UniProtKB-KW"/>
</dbReference>
<reference evidence="18" key="1">
    <citation type="submission" date="2009-10" db="EMBL/GenBank/DDBJ databases">
        <title>Diversity of trophic interactions inside an arsenic-rich microbial ecosystem.</title>
        <authorList>
            <person name="Bertin P.N."/>
            <person name="Heinrich-Salmeron A."/>
            <person name="Pelletier E."/>
            <person name="Goulhen-Chollet F."/>
            <person name="Arsene-Ploetze F."/>
            <person name="Gallien S."/>
            <person name="Calteau A."/>
            <person name="Vallenet D."/>
            <person name="Casiot C."/>
            <person name="Chane-Woon-Ming B."/>
            <person name="Giloteaux L."/>
            <person name="Barakat M."/>
            <person name="Bonnefoy V."/>
            <person name="Bruneel O."/>
            <person name="Chandler M."/>
            <person name="Cleiss J."/>
            <person name="Duran R."/>
            <person name="Elbaz-Poulichet F."/>
            <person name="Fonknechten N."/>
            <person name="Lauga B."/>
            <person name="Mornico D."/>
            <person name="Ortet P."/>
            <person name="Schaeffer C."/>
            <person name="Siguier P."/>
            <person name="Alexander Thil Smith A."/>
            <person name="Van Dorsselaer A."/>
            <person name="Weissenbach J."/>
            <person name="Medigue C."/>
            <person name="Le Paslier D."/>
        </authorList>
    </citation>
    <scope>NUCLEOTIDE SEQUENCE</scope>
</reference>
<keyword evidence="9" id="KW-0573">Peptidoglycan synthesis</keyword>
<dbReference type="Gene3D" id="3.90.1310.10">
    <property type="entry name" value="Penicillin-binding protein 2a (Domain 2)"/>
    <property type="match status" value="1"/>
</dbReference>
<name>E6PTH9_9ZZZZ</name>
<keyword evidence="12" id="KW-0717">Septation</keyword>
<dbReference type="GO" id="GO:0008955">
    <property type="term" value="F:peptidoglycan glycosyltransferase activity"/>
    <property type="evidence" value="ECO:0007669"/>
    <property type="project" value="InterPro"/>
</dbReference>
<dbReference type="InterPro" id="IPR037532">
    <property type="entry name" value="FtsI_transpept"/>
</dbReference>
<evidence type="ECO:0000256" key="12">
    <source>
        <dbReference type="ARBA" id="ARBA00023210"/>
    </source>
</evidence>
<evidence type="ECO:0000259" key="17">
    <source>
        <dbReference type="Pfam" id="PF03717"/>
    </source>
</evidence>
<evidence type="ECO:0000256" key="5">
    <source>
        <dbReference type="ARBA" id="ARBA00022670"/>
    </source>
</evidence>
<evidence type="ECO:0000256" key="10">
    <source>
        <dbReference type="ARBA" id="ARBA00022989"/>
    </source>
</evidence>
<evidence type="ECO:0000256" key="3">
    <source>
        <dbReference type="ARBA" id="ARBA00022519"/>
    </source>
</evidence>
<dbReference type="GO" id="GO:0008360">
    <property type="term" value="P:regulation of cell shape"/>
    <property type="evidence" value="ECO:0007669"/>
    <property type="project" value="UniProtKB-KW"/>
</dbReference>
<dbReference type="GO" id="GO:0008658">
    <property type="term" value="F:penicillin binding"/>
    <property type="evidence" value="ECO:0007669"/>
    <property type="project" value="InterPro"/>
</dbReference>
<keyword evidence="11 15" id="KW-0472">Membrane</keyword>
<dbReference type="Pfam" id="PF03717">
    <property type="entry name" value="PBP_dimer"/>
    <property type="match status" value="1"/>
</dbReference>
<evidence type="ECO:0000256" key="9">
    <source>
        <dbReference type="ARBA" id="ARBA00022984"/>
    </source>
</evidence>
<dbReference type="Pfam" id="PF00905">
    <property type="entry name" value="Transpeptidase"/>
    <property type="match status" value="1"/>
</dbReference>
<keyword evidence="13" id="KW-0131">Cell cycle</keyword>
<dbReference type="Gene3D" id="3.30.450.330">
    <property type="match status" value="1"/>
</dbReference>
<evidence type="ECO:0000256" key="15">
    <source>
        <dbReference type="SAM" id="Phobius"/>
    </source>
</evidence>
<keyword evidence="7" id="KW-0378">Hydrolase</keyword>
<dbReference type="SUPFAM" id="SSF56519">
    <property type="entry name" value="Penicillin binding protein dimerisation domain"/>
    <property type="match status" value="1"/>
</dbReference>
<dbReference type="GO" id="GO:0009252">
    <property type="term" value="P:peptidoglycan biosynthetic process"/>
    <property type="evidence" value="ECO:0007669"/>
    <property type="project" value="UniProtKB-KW"/>
</dbReference>
<dbReference type="EMBL" id="CABM01000049">
    <property type="protein sequence ID" value="CBH98236.1"/>
    <property type="molecule type" value="Genomic_DNA"/>
</dbReference>
<keyword evidence="8" id="KW-0133">Cell shape</keyword>
<evidence type="ECO:0000256" key="7">
    <source>
        <dbReference type="ARBA" id="ARBA00022801"/>
    </source>
</evidence>
<keyword evidence="14" id="KW-0961">Cell wall biogenesis/degradation</keyword>
<keyword evidence="5" id="KW-0645">Protease</keyword>
<evidence type="ECO:0000256" key="2">
    <source>
        <dbReference type="ARBA" id="ARBA00022475"/>
    </source>
</evidence>
<feature type="domain" description="Penicillin-binding protein dimerisation" evidence="17">
    <location>
        <begin position="100"/>
        <end position="246"/>
    </location>
</feature>
<keyword evidence="3" id="KW-0997">Cell inner membrane</keyword>
<dbReference type="SUPFAM" id="SSF56601">
    <property type="entry name" value="beta-lactamase/transpeptidase-like"/>
    <property type="match status" value="1"/>
</dbReference>
<dbReference type="EC" id="2.4.1.129" evidence="18"/>
<dbReference type="InterPro" id="IPR036138">
    <property type="entry name" value="PBP_dimer_sf"/>
</dbReference>
<comment type="caution">
    <text evidence="18">The sequence shown here is derived from an EMBL/GenBank/DDBJ whole genome shotgun (WGS) entry which is preliminary data.</text>
</comment>
<dbReference type="PANTHER" id="PTHR30627:SF1">
    <property type="entry name" value="PEPTIDOGLYCAN D,D-TRANSPEPTIDASE FTSI"/>
    <property type="match status" value="1"/>
</dbReference>
<evidence type="ECO:0000256" key="8">
    <source>
        <dbReference type="ARBA" id="ARBA00022960"/>
    </source>
</evidence>
<dbReference type="InterPro" id="IPR005311">
    <property type="entry name" value="PBP_dimer"/>
</dbReference>
<keyword evidence="10 15" id="KW-1133">Transmembrane helix</keyword>
<evidence type="ECO:0000256" key="6">
    <source>
        <dbReference type="ARBA" id="ARBA00022692"/>
    </source>
</evidence>
<evidence type="ECO:0000259" key="16">
    <source>
        <dbReference type="Pfam" id="PF00905"/>
    </source>
</evidence>
<keyword evidence="2" id="KW-1003">Cell membrane</keyword>
<keyword evidence="18" id="KW-0328">Glycosyltransferase</keyword>
<dbReference type="HAMAP" id="MF_02080">
    <property type="entry name" value="FtsI_transpept"/>
    <property type="match status" value="1"/>
</dbReference>
<keyword evidence="4" id="KW-0132">Cell division</keyword>
<gene>
    <name evidence="18" type="ORF">CARN2_3712</name>
</gene>
<dbReference type="AlphaFoldDB" id="E6PTH9"/>
<proteinExistence type="inferred from homology"/>
<dbReference type="GO" id="GO:0006508">
    <property type="term" value="P:proteolysis"/>
    <property type="evidence" value="ECO:0007669"/>
    <property type="project" value="UniProtKB-KW"/>
</dbReference>
<protein>
    <submittedName>
        <fullName evidence="18">Peptidoglycan glycosyltransferase</fullName>
        <ecNumber evidence="18">2.4.1.129</ecNumber>
    </submittedName>
</protein>
<dbReference type="Gene3D" id="3.40.710.10">
    <property type="entry name" value="DD-peptidase/beta-lactamase superfamily"/>
    <property type="match status" value="1"/>
</dbReference>
<dbReference type="GO" id="GO:0008233">
    <property type="term" value="F:peptidase activity"/>
    <property type="evidence" value="ECO:0007669"/>
    <property type="project" value="UniProtKB-KW"/>
</dbReference>
<dbReference type="GO" id="GO:0005886">
    <property type="term" value="C:plasma membrane"/>
    <property type="evidence" value="ECO:0007669"/>
    <property type="project" value="InterPro"/>
</dbReference>
<accession>E6PTH9</accession>
<feature type="domain" description="Penicillin-binding protein transpeptidase" evidence="16">
    <location>
        <begin position="287"/>
        <end position="582"/>
    </location>
</feature>
<evidence type="ECO:0000313" key="18">
    <source>
        <dbReference type="EMBL" id="CBH98236.1"/>
    </source>
</evidence>
<comment type="subcellular location">
    <subcellularLocation>
        <location evidence="1">Membrane</location>
    </subcellularLocation>
</comment>